<accession>A0ABT5VWF1</accession>
<keyword evidence="1" id="KW-1133">Transmembrane helix</keyword>
<keyword evidence="1" id="KW-0472">Membrane</keyword>
<name>A0ABT5VWF1_9BACT</name>
<feature type="transmembrane region" description="Helical" evidence="1">
    <location>
        <begin position="36"/>
        <end position="55"/>
    </location>
</feature>
<evidence type="ECO:0000313" key="3">
    <source>
        <dbReference type="Proteomes" id="UP001528920"/>
    </source>
</evidence>
<gene>
    <name evidence="2" type="ORF">L3049_17280</name>
</gene>
<dbReference type="Proteomes" id="UP001528920">
    <property type="component" value="Unassembled WGS sequence"/>
</dbReference>
<keyword evidence="3" id="KW-1185">Reference proteome</keyword>
<evidence type="ECO:0000256" key="1">
    <source>
        <dbReference type="SAM" id="Phobius"/>
    </source>
</evidence>
<organism evidence="2 3">
    <name type="scientific">Paralabilibaculum antarcticum</name>
    <dbReference type="NCBI Taxonomy" id="2912572"/>
    <lineage>
        <taxon>Bacteria</taxon>
        <taxon>Pseudomonadati</taxon>
        <taxon>Bacteroidota</taxon>
        <taxon>Bacteroidia</taxon>
        <taxon>Marinilabiliales</taxon>
        <taxon>Marinifilaceae</taxon>
        <taxon>Paralabilibaculum</taxon>
    </lineage>
</organism>
<keyword evidence="1" id="KW-0812">Transmembrane</keyword>
<evidence type="ECO:0000313" key="2">
    <source>
        <dbReference type="EMBL" id="MDE5419749.1"/>
    </source>
</evidence>
<reference evidence="2 3" key="1">
    <citation type="submission" date="2022-01" db="EMBL/GenBank/DDBJ databases">
        <title>Labilibaculum sp. nov, a marine bacterium isolated from Antarctica.</title>
        <authorList>
            <person name="Dai W."/>
        </authorList>
    </citation>
    <scope>NUCLEOTIDE SEQUENCE [LARGE SCALE GENOMIC DNA]</scope>
    <source>
        <strain evidence="2 3">DW002</strain>
    </source>
</reference>
<protein>
    <recommendedName>
        <fullName evidence="4">DUF304 domain-containing protein</fullName>
    </recommendedName>
</protein>
<sequence>MILKYTTGKLPPNFFMLGIILVLLGAIGLYNGELLSLITLPIAVPFLFIRTGILINCDEKQIKKYTGLFALKLGNWKSIANVQHLQVIRVQQTTGMAVLSIARNENNVVYKIRAVMPNESIELISGEGVFIGEVANQISKQLQIEVKNSIPTENRQIEKNKNK</sequence>
<comment type="caution">
    <text evidence="2">The sequence shown here is derived from an EMBL/GenBank/DDBJ whole genome shotgun (WGS) entry which is preliminary data.</text>
</comment>
<proteinExistence type="predicted"/>
<dbReference type="EMBL" id="JAKJSC010000005">
    <property type="protein sequence ID" value="MDE5419749.1"/>
    <property type="molecule type" value="Genomic_DNA"/>
</dbReference>
<feature type="transmembrane region" description="Helical" evidence="1">
    <location>
        <begin position="12"/>
        <end position="30"/>
    </location>
</feature>
<dbReference type="RefSeq" id="WP_275111078.1">
    <property type="nucleotide sequence ID" value="NZ_JAKJSC010000005.1"/>
</dbReference>
<evidence type="ECO:0008006" key="4">
    <source>
        <dbReference type="Google" id="ProtNLM"/>
    </source>
</evidence>